<dbReference type="EMBL" id="FNHH01000028">
    <property type="protein sequence ID" value="SDM91018.1"/>
    <property type="molecule type" value="Genomic_DNA"/>
</dbReference>
<keyword evidence="2" id="KW-1185">Reference proteome</keyword>
<reference evidence="2" key="1">
    <citation type="submission" date="2016-10" db="EMBL/GenBank/DDBJ databases">
        <authorList>
            <person name="Varghese N."/>
            <person name="Submissions S."/>
        </authorList>
    </citation>
    <scope>NUCLEOTIDE SEQUENCE [LARGE SCALE GENOMIC DNA]</scope>
    <source>
        <strain evidence="2">DSM 24536</strain>
    </source>
</reference>
<accession>A0A1G9X2S9</accession>
<organism evidence="1 2">
    <name type="scientific">Daejeonella rubra</name>
    <dbReference type="NCBI Taxonomy" id="990371"/>
    <lineage>
        <taxon>Bacteria</taxon>
        <taxon>Pseudomonadati</taxon>
        <taxon>Bacteroidota</taxon>
        <taxon>Sphingobacteriia</taxon>
        <taxon>Sphingobacteriales</taxon>
        <taxon>Sphingobacteriaceae</taxon>
        <taxon>Daejeonella</taxon>
    </lineage>
</organism>
<evidence type="ECO:0000313" key="1">
    <source>
        <dbReference type="EMBL" id="SDM91018.1"/>
    </source>
</evidence>
<dbReference type="AlphaFoldDB" id="A0A1G9X2S9"/>
<gene>
    <name evidence="1" type="ORF">SAMN05421813_12832</name>
</gene>
<dbReference type="STRING" id="990371.SAMN05421813_12832"/>
<proteinExistence type="predicted"/>
<sequence length="104" mass="12086">MAFMYDLDVPTSMHPTGILEVQMDLSNGVFADFYEVNVEDFSDDDDETFDLAQEEDKKPLYRLQQDEETKQWKVVIGESISDEDLKAISIALTANLERWENSEW</sequence>
<dbReference type="Proteomes" id="UP000199226">
    <property type="component" value="Unassembled WGS sequence"/>
</dbReference>
<name>A0A1G9X2S9_9SPHI</name>
<protein>
    <submittedName>
        <fullName evidence="1">Uncharacterized protein</fullName>
    </submittedName>
</protein>
<evidence type="ECO:0000313" key="2">
    <source>
        <dbReference type="Proteomes" id="UP000199226"/>
    </source>
</evidence>